<dbReference type="SUPFAM" id="SSF51905">
    <property type="entry name" value="FAD/NAD(P)-binding domain"/>
    <property type="match status" value="1"/>
</dbReference>
<organism evidence="7">
    <name type="scientific">Burkholderia stagnalis</name>
    <dbReference type="NCBI Taxonomy" id="1503054"/>
    <lineage>
        <taxon>Bacteria</taxon>
        <taxon>Pseudomonadati</taxon>
        <taxon>Pseudomonadota</taxon>
        <taxon>Betaproteobacteria</taxon>
        <taxon>Burkholderiales</taxon>
        <taxon>Burkholderiaceae</taxon>
        <taxon>Burkholderia</taxon>
        <taxon>Burkholderia cepacia complex</taxon>
    </lineage>
</organism>
<keyword evidence="4" id="KW-0274">FAD</keyword>
<feature type="domain" description="FAD/NAD(P)-binding" evidence="6">
    <location>
        <begin position="18"/>
        <end position="356"/>
    </location>
</feature>
<evidence type="ECO:0000256" key="4">
    <source>
        <dbReference type="ARBA" id="ARBA00022827"/>
    </source>
</evidence>
<dbReference type="PANTHER" id="PTHR42913">
    <property type="entry name" value="APOPTOSIS-INDUCING FACTOR 1"/>
    <property type="match status" value="1"/>
</dbReference>
<dbReference type="AlphaFoldDB" id="A0A108A4X7"/>
<evidence type="ECO:0000313" key="7">
    <source>
        <dbReference type="EMBL" id="KWA67877.1"/>
    </source>
</evidence>
<dbReference type="Proteomes" id="UP000068603">
    <property type="component" value="Unassembled WGS sequence"/>
</dbReference>
<evidence type="ECO:0000256" key="2">
    <source>
        <dbReference type="ARBA" id="ARBA00005272"/>
    </source>
</evidence>
<dbReference type="GO" id="GO:0003955">
    <property type="term" value="F:NAD(P)H dehydrogenase (quinone) activity"/>
    <property type="evidence" value="ECO:0007669"/>
    <property type="project" value="TreeGrafter"/>
</dbReference>
<dbReference type="EMBL" id="LPHB01000009">
    <property type="protein sequence ID" value="KWA67877.1"/>
    <property type="molecule type" value="Genomic_DNA"/>
</dbReference>
<comment type="similarity">
    <text evidence="2">Belongs to the NADH dehydrogenase family.</text>
</comment>
<dbReference type="Gene3D" id="3.50.50.100">
    <property type="match status" value="1"/>
</dbReference>
<evidence type="ECO:0000256" key="1">
    <source>
        <dbReference type="ARBA" id="ARBA00001974"/>
    </source>
</evidence>
<dbReference type="Pfam" id="PF07992">
    <property type="entry name" value="Pyr_redox_2"/>
    <property type="match status" value="1"/>
</dbReference>
<evidence type="ECO:0000259" key="6">
    <source>
        <dbReference type="Pfam" id="PF07992"/>
    </source>
</evidence>
<evidence type="ECO:0000313" key="8">
    <source>
        <dbReference type="Proteomes" id="UP000068603"/>
    </source>
</evidence>
<keyword evidence="3" id="KW-0285">Flavoprotein</keyword>
<dbReference type="PANTHER" id="PTHR42913:SF3">
    <property type="entry name" value="64 KDA MITOCHONDRIAL NADH DEHYDROGENASE (EUROFUNG)"/>
    <property type="match status" value="1"/>
</dbReference>
<reference evidence="7 8" key="1">
    <citation type="submission" date="2015-11" db="EMBL/GenBank/DDBJ databases">
        <title>Expanding the genomic diversity of Burkholderia species for the development of highly accurate diagnostics.</title>
        <authorList>
            <person name="Sahl J."/>
            <person name="Keim P."/>
            <person name="Wagner D."/>
        </authorList>
    </citation>
    <scope>NUCLEOTIDE SEQUENCE [LARGE SCALE GENOMIC DNA]</scope>
    <source>
        <strain evidence="7 8">MSMB1960WGS</strain>
    </source>
</reference>
<dbReference type="PRINTS" id="PR00411">
    <property type="entry name" value="PNDRDTASEI"/>
</dbReference>
<dbReference type="InterPro" id="IPR036188">
    <property type="entry name" value="FAD/NAD-bd_sf"/>
</dbReference>
<comment type="cofactor">
    <cofactor evidence="1">
        <name>FAD</name>
        <dbReference type="ChEBI" id="CHEBI:57692"/>
    </cofactor>
</comment>
<dbReference type="PRINTS" id="PR00368">
    <property type="entry name" value="FADPNR"/>
</dbReference>
<comment type="caution">
    <text evidence="7">The sequence shown here is derived from an EMBL/GenBank/DDBJ whole genome shotgun (WGS) entry which is preliminary data.</text>
</comment>
<accession>A0A108A4X7</accession>
<sequence length="452" mass="48418">MANTLSPPAAAHATRAPRIVIVGGGAGGLQLATRLGDTIGRRGLAEVVLVDRFPTHFWKPLLHEAASGHRDPASHTIEYAAQAKRHGFQFVQGDLQYVDRAQRVATIGAVLDADGSEILPQRDVHYDDLVLAVGSVTNFFNVPGAARHALPLENVEQAEDFRRKFLAACAKADHLAQRQPEQPAPPVWINVIGAGATGVELAAALRHASNQLAAYRFKALTPDRDVRIRLIEGAPRVLPVLDERISARTQAQLAQLHVDVLTDTRVAEVGPDAVTTATGERLASDITLWAAGVAGPAMLRLIGGVALNRANQVIVTDTLQTLDDPHVYAFGDCAACPTAGAHGFLPPRAQVAHQQAVYLSQAFARRLAGKPVAGFTFHDAGTVVSLGQAGAMFQTEFGVRSRSLIVDGPAASGLYKFLYRKHLFSVHGVTRALLQALGHWLQSRNQPSIKLH</sequence>
<keyword evidence="5" id="KW-0560">Oxidoreductase</keyword>
<protein>
    <submittedName>
        <fullName evidence="7">Pyridine nucleotide-disulfide oxidoreductase</fullName>
    </submittedName>
</protein>
<name>A0A108A4X7_9BURK</name>
<dbReference type="InterPro" id="IPR051169">
    <property type="entry name" value="NADH-Q_oxidoreductase"/>
</dbReference>
<dbReference type="RefSeq" id="WP_060149385.1">
    <property type="nucleotide sequence ID" value="NZ_LPGD01000050.1"/>
</dbReference>
<gene>
    <name evidence="7" type="ORF">WT44_02745</name>
</gene>
<dbReference type="STRING" id="1503054.WT74_21150"/>
<evidence type="ECO:0000256" key="3">
    <source>
        <dbReference type="ARBA" id="ARBA00022630"/>
    </source>
</evidence>
<proteinExistence type="inferred from homology"/>
<dbReference type="InterPro" id="IPR023753">
    <property type="entry name" value="FAD/NAD-binding_dom"/>
</dbReference>
<dbReference type="GO" id="GO:0019646">
    <property type="term" value="P:aerobic electron transport chain"/>
    <property type="evidence" value="ECO:0007669"/>
    <property type="project" value="TreeGrafter"/>
</dbReference>
<evidence type="ECO:0000256" key="5">
    <source>
        <dbReference type="ARBA" id="ARBA00023002"/>
    </source>
</evidence>